<dbReference type="AlphaFoldDB" id="A0A0F9ACH5"/>
<dbReference type="CDD" id="cd07178">
    <property type="entry name" value="terB_like_YebE"/>
    <property type="match status" value="1"/>
</dbReference>
<name>A0A0F9ACH5_9ZZZZ</name>
<dbReference type="SUPFAM" id="SSF158682">
    <property type="entry name" value="TerB-like"/>
    <property type="match status" value="1"/>
</dbReference>
<dbReference type="InterPro" id="IPR029024">
    <property type="entry name" value="TerB-like"/>
</dbReference>
<evidence type="ECO:0008006" key="2">
    <source>
        <dbReference type="Google" id="ProtNLM"/>
    </source>
</evidence>
<feature type="non-terminal residue" evidence="1">
    <location>
        <position position="166"/>
    </location>
</feature>
<gene>
    <name evidence="1" type="ORF">LCGC14_2929570</name>
</gene>
<sequence length="166" mass="17510">MLGGASVALFRLLGGMLTVLAGATAGAGGARKMQGLLDRTRSSDEQTDDEAVGALMIRAMVQAAKADGEIDAKEHAALIDVIGDSDPEDRAYLDRMLAAPMDLDGLVRDVPAGMELETYTASVNAIDPDNRAEAEYLHSLAEKLSLDKATVNQIHEATGKPPLYTL</sequence>
<dbReference type="Pfam" id="PF04391">
    <property type="entry name" value="DUF533"/>
    <property type="match status" value="1"/>
</dbReference>
<proteinExistence type="predicted"/>
<comment type="caution">
    <text evidence="1">The sequence shown here is derived from an EMBL/GenBank/DDBJ whole genome shotgun (WGS) entry which is preliminary data.</text>
</comment>
<evidence type="ECO:0000313" key="1">
    <source>
        <dbReference type="EMBL" id="KKK69886.1"/>
    </source>
</evidence>
<organism evidence="1">
    <name type="scientific">marine sediment metagenome</name>
    <dbReference type="NCBI Taxonomy" id="412755"/>
    <lineage>
        <taxon>unclassified sequences</taxon>
        <taxon>metagenomes</taxon>
        <taxon>ecological metagenomes</taxon>
    </lineage>
</organism>
<reference evidence="1" key="1">
    <citation type="journal article" date="2015" name="Nature">
        <title>Complex archaea that bridge the gap between prokaryotes and eukaryotes.</title>
        <authorList>
            <person name="Spang A."/>
            <person name="Saw J.H."/>
            <person name="Jorgensen S.L."/>
            <person name="Zaremba-Niedzwiedzka K."/>
            <person name="Martijn J."/>
            <person name="Lind A.E."/>
            <person name="van Eijk R."/>
            <person name="Schleper C."/>
            <person name="Guy L."/>
            <person name="Ettema T.J."/>
        </authorList>
    </citation>
    <scope>NUCLEOTIDE SEQUENCE</scope>
</reference>
<accession>A0A0F9ACH5</accession>
<dbReference type="EMBL" id="LAZR01058440">
    <property type="protein sequence ID" value="KKK69886.1"/>
    <property type="molecule type" value="Genomic_DNA"/>
</dbReference>
<dbReference type="InterPro" id="IPR007486">
    <property type="entry name" value="YebE"/>
</dbReference>
<protein>
    <recommendedName>
        <fullName evidence="2">Co-chaperone DjlA N-terminal domain-containing protein</fullName>
    </recommendedName>
</protein>